<reference evidence="3" key="1">
    <citation type="submission" date="2016-10" db="EMBL/GenBank/DDBJ databases">
        <authorList>
            <person name="Varghese N."/>
        </authorList>
    </citation>
    <scope>NUCLEOTIDE SEQUENCE [LARGE SCALE GENOMIC DNA]</scope>
    <source>
        <strain evidence="3">DSM 44719</strain>
    </source>
</reference>
<feature type="transmembrane region" description="Helical" evidence="1">
    <location>
        <begin position="74"/>
        <end position="95"/>
    </location>
</feature>
<evidence type="ECO:0000313" key="2">
    <source>
        <dbReference type="EMBL" id="SEC56646.1"/>
    </source>
</evidence>
<feature type="transmembrane region" description="Helical" evidence="1">
    <location>
        <begin position="262"/>
        <end position="281"/>
    </location>
</feature>
<feature type="transmembrane region" description="Helical" evidence="1">
    <location>
        <begin position="293"/>
        <end position="312"/>
    </location>
</feature>
<feature type="transmembrane region" description="Helical" evidence="1">
    <location>
        <begin position="345"/>
        <end position="364"/>
    </location>
</feature>
<keyword evidence="1" id="KW-0812">Transmembrane</keyword>
<name>A0A1H4TJH0_RHOJO</name>
<evidence type="ECO:0000313" key="3">
    <source>
        <dbReference type="Proteomes" id="UP000183407"/>
    </source>
</evidence>
<feature type="transmembrane region" description="Helical" evidence="1">
    <location>
        <begin position="140"/>
        <end position="159"/>
    </location>
</feature>
<accession>A0A1H4TJH0</accession>
<feature type="transmembrane region" description="Helical" evidence="1">
    <location>
        <begin position="12"/>
        <end position="34"/>
    </location>
</feature>
<protein>
    <submittedName>
        <fullName evidence="2">Uncharacterized protein</fullName>
    </submittedName>
</protein>
<keyword evidence="1" id="KW-0472">Membrane</keyword>
<organism evidence="2 3">
    <name type="scientific">Rhodococcus jostii</name>
    <dbReference type="NCBI Taxonomy" id="132919"/>
    <lineage>
        <taxon>Bacteria</taxon>
        <taxon>Bacillati</taxon>
        <taxon>Actinomycetota</taxon>
        <taxon>Actinomycetes</taxon>
        <taxon>Mycobacteriales</taxon>
        <taxon>Nocardiaceae</taxon>
        <taxon>Rhodococcus</taxon>
    </lineage>
</organism>
<dbReference type="EMBL" id="FNTL01000004">
    <property type="protein sequence ID" value="SEC56646.1"/>
    <property type="molecule type" value="Genomic_DNA"/>
</dbReference>
<dbReference type="OrthoDB" id="1706162at2"/>
<feature type="transmembrane region" description="Helical" evidence="1">
    <location>
        <begin position="194"/>
        <end position="218"/>
    </location>
</feature>
<dbReference type="AlphaFoldDB" id="A0A1H4TJH0"/>
<keyword evidence="1" id="KW-1133">Transmembrane helix</keyword>
<feature type="transmembrane region" description="Helical" evidence="1">
    <location>
        <begin position="376"/>
        <end position="396"/>
    </location>
</feature>
<sequence>MSTLTSAPKRQGTLALWALVIEIAVVGFALVLLLEQASSHITPTISDYSIWNGNITAVGPFLLWMLSATTEPNFYSSALAGVGLLAGGTIAHALFRRNSKWHGYIQACGSGDWTWVVASALLGVLASNLLWGWTLESTNTWQPLFVPFVSVSPTVVLMFGPTVKNVLTGAGLGALTTTPLSLAGTNYICEPLGIPPVVGVTGGMAVGALVAFAICRVLPWMPAPVHLRQQQPPSPPPTDRPAAHGARWTLRRTIADFSEAQFFGNEWASAGLVLGAIAAYLLNPASLAYGSGLLPQILVAQLITASAAIVLWRKQWSSRPFYPTFVPVVSVAPATVLAFGGSVQAILAGALLGAAVAPPVAAAIARRLPSDFHPFIGNVASMALSTAIIVPALGLAPGFTS</sequence>
<evidence type="ECO:0000256" key="1">
    <source>
        <dbReference type="SAM" id="Phobius"/>
    </source>
</evidence>
<feature type="transmembrane region" description="Helical" evidence="1">
    <location>
        <begin position="115"/>
        <end position="134"/>
    </location>
</feature>
<proteinExistence type="predicted"/>
<gene>
    <name evidence="2" type="ORF">SAMN04490220_1970</name>
</gene>
<dbReference type="RefSeq" id="WP_073369911.1">
    <property type="nucleotide sequence ID" value="NZ_FNTL01000004.1"/>
</dbReference>
<dbReference type="Proteomes" id="UP000183407">
    <property type="component" value="Unassembled WGS sequence"/>
</dbReference>
<feature type="transmembrane region" description="Helical" evidence="1">
    <location>
        <begin position="321"/>
        <end position="339"/>
    </location>
</feature>
<feature type="transmembrane region" description="Helical" evidence="1">
    <location>
        <begin position="166"/>
        <end position="188"/>
    </location>
</feature>